<feature type="domain" description="Neurotransmitter-gated ion-channel transmembrane" evidence="13">
    <location>
        <begin position="298"/>
        <end position="400"/>
    </location>
</feature>
<dbReference type="GO" id="GO:0099095">
    <property type="term" value="F:ligand-gated monoatomic anion channel activity"/>
    <property type="evidence" value="ECO:0007669"/>
    <property type="project" value="UniProtKB-ARBA"/>
</dbReference>
<dbReference type="InterPro" id="IPR006202">
    <property type="entry name" value="Neur_chan_lig-bd"/>
</dbReference>
<dbReference type="GO" id="GO:0005254">
    <property type="term" value="F:chloride channel activity"/>
    <property type="evidence" value="ECO:0007669"/>
    <property type="project" value="UniProtKB-ARBA"/>
</dbReference>
<organism evidence="14 15">
    <name type="scientific">Blomia tropicalis</name>
    <name type="common">Mite</name>
    <dbReference type="NCBI Taxonomy" id="40697"/>
    <lineage>
        <taxon>Eukaryota</taxon>
        <taxon>Metazoa</taxon>
        <taxon>Ecdysozoa</taxon>
        <taxon>Arthropoda</taxon>
        <taxon>Chelicerata</taxon>
        <taxon>Arachnida</taxon>
        <taxon>Acari</taxon>
        <taxon>Acariformes</taxon>
        <taxon>Sarcoptiformes</taxon>
        <taxon>Astigmata</taxon>
        <taxon>Glycyphagoidea</taxon>
        <taxon>Echimyopodidae</taxon>
        <taxon>Blomia</taxon>
    </lineage>
</organism>
<feature type="transmembrane region" description="Helical" evidence="11">
    <location>
        <begin position="447"/>
        <end position="466"/>
    </location>
</feature>
<evidence type="ECO:0000256" key="5">
    <source>
        <dbReference type="ARBA" id="ARBA00022692"/>
    </source>
</evidence>
<comment type="similarity">
    <text evidence="11">Belongs to the ligand-gated ion channel (TC 1.A.9) family.</text>
</comment>
<comment type="caution">
    <text evidence="11">Lacks conserved residue(s) required for the propagation of feature annotation.</text>
</comment>
<dbReference type="Pfam" id="PF02932">
    <property type="entry name" value="Neur_chan_memb"/>
    <property type="match status" value="1"/>
</dbReference>
<sequence length="467" mass="54145">MFISIYIPIRLPMGSTILSFLFLLNALIITQAEESSTNTSRINATTSVSPLHIVQSFPTFTAPTRNQTKKSKQDEIDILPQNYYRDVAPMVDDKPVKVTVSVIVLNIKLSPESTQTFDADIFYHNYWSDHRLQKPTNEHAIAQRINLSAQESLPQYKLSDSWRSRLWVPDTYFRNAIGGSISNILTPTYYLTITNYTEVFMAVRLSLKLSCEMDFAKFPFDKQTCFFNISMTSEDINTVVLEWDHFRVGSHVDVTEFEVIETDYKQCSKYLDIGIFSCLYGKIVFKRNIGNYLIKRFIPSFIIVVMTFIGFWIPTTVSPSRTTLPITGLLAMITQQIQSDLSVSYVYALQVWNIVCIIFIFANLLEFAISIYVYHMSQKKRSSKDKKNNSELLKEKVNQATLRIQLPNEVSSTQPRTIFWWTNLKAKLRNHFRTTNRNSSIDYISRYLFPFAYFVFVLAFTINCVYY</sequence>
<dbReference type="AlphaFoldDB" id="A0A9Q0RR76"/>
<dbReference type="PRINTS" id="PR00253">
    <property type="entry name" value="GABAARECEPTR"/>
</dbReference>
<keyword evidence="4" id="KW-1003">Cell membrane</keyword>
<evidence type="ECO:0000256" key="1">
    <source>
        <dbReference type="ARBA" id="ARBA00004141"/>
    </source>
</evidence>
<dbReference type="PANTHER" id="PTHR18945">
    <property type="entry name" value="NEUROTRANSMITTER GATED ION CHANNEL"/>
    <property type="match status" value="1"/>
</dbReference>
<evidence type="ECO:0000256" key="9">
    <source>
        <dbReference type="ARBA" id="ARBA00023136"/>
    </source>
</evidence>
<dbReference type="InterPro" id="IPR036719">
    <property type="entry name" value="Neuro-gated_channel_TM_sf"/>
</dbReference>
<dbReference type="OMA" id="VWMIISI"/>
<dbReference type="InterPro" id="IPR006201">
    <property type="entry name" value="Neur_channel"/>
</dbReference>
<protein>
    <submittedName>
        <fullName evidence="14">Uncharacterized protein</fullName>
    </submittedName>
</protein>
<dbReference type="Gene3D" id="2.70.170.10">
    <property type="entry name" value="Neurotransmitter-gated ion-channel ligand-binding domain"/>
    <property type="match status" value="1"/>
</dbReference>
<comment type="caution">
    <text evidence="14">The sequence shown here is derived from an EMBL/GenBank/DDBJ whole genome shotgun (WGS) entry which is preliminary data.</text>
</comment>
<dbReference type="EMBL" id="JAPWDV010000001">
    <property type="protein sequence ID" value="KAJ6223554.1"/>
    <property type="molecule type" value="Genomic_DNA"/>
</dbReference>
<feature type="signal peptide" evidence="11">
    <location>
        <begin position="1"/>
        <end position="32"/>
    </location>
</feature>
<dbReference type="InterPro" id="IPR036734">
    <property type="entry name" value="Neur_chan_lig-bd_sf"/>
</dbReference>
<keyword evidence="7 11" id="KW-1133">Transmembrane helix</keyword>
<dbReference type="PRINTS" id="PR00252">
    <property type="entry name" value="NRIONCHANNEL"/>
</dbReference>
<keyword evidence="6 11" id="KW-0732">Signal</keyword>
<feature type="transmembrane region" description="Helical" evidence="11">
    <location>
        <begin position="297"/>
        <end position="315"/>
    </location>
</feature>
<dbReference type="PROSITE" id="PS00236">
    <property type="entry name" value="NEUROTR_ION_CHANNEL"/>
    <property type="match status" value="1"/>
</dbReference>
<evidence type="ECO:0000259" key="13">
    <source>
        <dbReference type="Pfam" id="PF02932"/>
    </source>
</evidence>
<feature type="transmembrane region" description="Helical" evidence="11">
    <location>
        <begin position="351"/>
        <end position="374"/>
    </location>
</feature>
<dbReference type="Gene3D" id="1.20.58.390">
    <property type="entry name" value="Neurotransmitter-gated ion-channel transmembrane domain"/>
    <property type="match status" value="1"/>
</dbReference>
<reference evidence="14" key="1">
    <citation type="submission" date="2022-12" db="EMBL/GenBank/DDBJ databases">
        <title>Genome assemblies of Blomia tropicalis.</title>
        <authorList>
            <person name="Cui Y."/>
        </authorList>
    </citation>
    <scope>NUCLEOTIDE SEQUENCE</scope>
    <source>
        <tissue evidence="14">Adult mites</tissue>
    </source>
</reference>
<evidence type="ECO:0000256" key="3">
    <source>
        <dbReference type="ARBA" id="ARBA00022448"/>
    </source>
</evidence>
<keyword evidence="3 11" id="KW-0813">Transport</keyword>
<dbReference type="OrthoDB" id="6422395at2759"/>
<name>A0A9Q0RR76_BLOTA</name>
<keyword evidence="5 11" id="KW-0812">Transmembrane</keyword>
<keyword evidence="9 11" id="KW-0472">Membrane</keyword>
<dbReference type="GO" id="GO:0005886">
    <property type="term" value="C:plasma membrane"/>
    <property type="evidence" value="ECO:0007669"/>
    <property type="project" value="UniProtKB-SubCell"/>
</dbReference>
<dbReference type="InterPro" id="IPR038050">
    <property type="entry name" value="Neuro_actylchol_rec"/>
</dbReference>
<dbReference type="InterPro" id="IPR006029">
    <property type="entry name" value="Neurotrans-gated_channel_TM"/>
</dbReference>
<evidence type="ECO:0000313" key="15">
    <source>
        <dbReference type="Proteomes" id="UP001142055"/>
    </source>
</evidence>
<comment type="subcellular location">
    <subcellularLocation>
        <location evidence="2">Cell membrane</location>
    </subcellularLocation>
    <subcellularLocation>
        <location evidence="1">Membrane</location>
        <topology evidence="1">Multi-pass membrane protein</topology>
    </subcellularLocation>
</comment>
<keyword evidence="10 11" id="KW-0407">Ion channel</keyword>
<evidence type="ECO:0000256" key="4">
    <source>
        <dbReference type="ARBA" id="ARBA00022475"/>
    </source>
</evidence>
<evidence type="ECO:0000256" key="8">
    <source>
        <dbReference type="ARBA" id="ARBA00023065"/>
    </source>
</evidence>
<proteinExistence type="inferred from homology"/>
<feature type="domain" description="Neurotransmitter-gated ion-channel ligand-binding" evidence="12">
    <location>
        <begin position="76"/>
        <end position="259"/>
    </location>
</feature>
<evidence type="ECO:0000256" key="10">
    <source>
        <dbReference type="ARBA" id="ARBA00023303"/>
    </source>
</evidence>
<evidence type="ECO:0000256" key="6">
    <source>
        <dbReference type="ARBA" id="ARBA00022729"/>
    </source>
</evidence>
<dbReference type="CDD" id="cd18987">
    <property type="entry name" value="LGIC_ECD_anion"/>
    <property type="match status" value="1"/>
</dbReference>
<dbReference type="SUPFAM" id="SSF63712">
    <property type="entry name" value="Nicotinic receptor ligand binding domain-like"/>
    <property type="match status" value="1"/>
</dbReference>
<dbReference type="GO" id="GO:0005230">
    <property type="term" value="F:extracellular ligand-gated monoatomic ion channel activity"/>
    <property type="evidence" value="ECO:0007669"/>
    <property type="project" value="InterPro"/>
</dbReference>
<accession>A0A9Q0RR76</accession>
<evidence type="ECO:0000256" key="11">
    <source>
        <dbReference type="RuleBase" id="RU000687"/>
    </source>
</evidence>
<dbReference type="Proteomes" id="UP001142055">
    <property type="component" value="Chromosome 1"/>
</dbReference>
<dbReference type="SUPFAM" id="SSF90112">
    <property type="entry name" value="Neurotransmitter-gated ion-channel transmembrane pore"/>
    <property type="match status" value="1"/>
</dbReference>
<dbReference type="Pfam" id="PF02931">
    <property type="entry name" value="Neur_chan_LBD"/>
    <property type="match status" value="1"/>
</dbReference>
<dbReference type="InterPro" id="IPR018000">
    <property type="entry name" value="Neurotransmitter_ion_chnl_CS"/>
</dbReference>
<keyword evidence="15" id="KW-1185">Reference proteome</keyword>
<dbReference type="GO" id="GO:0004888">
    <property type="term" value="F:transmembrane signaling receptor activity"/>
    <property type="evidence" value="ECO:0007669"/>
    <property type="project" value="InterPro"/>
</dbReference>
<keyword evidence="8 11" id="KW-0406">Ion transport</keyword>
<evidence type="ECO:0000313" key="14">
    <source>
        <dbReference type="EMBL" id="KAJ6223554.1"/>
    </source>
</evidence>
<feature type="chain" id="PRO_5040546059" evidence="11">
    <location>
        <begin position="33"/>
        <end position="467"/>
    </location>
</feature>
<evidence type="ECO:0000259" key="12">
    <source>
        <dbReference type="Pfam" id="PF02931"/>
    </source>
</evidence>
<evidence type="ECO:0000256" key="2">
    <source>
        <dbReference type="ARBA" id="ARBA00004236"/>
    </source>
</evidence>
<gene>
    <name evidence="14" type="ORF">RDWZM_002099</name>
</gene>
<dbReference type="InterPro" id="IPR006028">
    <property type="entry name" value="GABAA/Glycine_rcpt"/>
</dbReference>
<evidence type="ECO:0000256" key="7">
    <source>
        <dbReference type="ARBA" id="ARBA00022989"/>
    </source>
</evidence>